<evidence type="ECO:0000313" key="2">
    <source>
        <dbReference type="EMBL" id="CAL8121234.1"/>
    </source>
</evidence>
<feature type="transmembrane region" description="Helical" evidence="1">
    <location>
        <begin position="251"/>
        <end position="273"/>
    </location>
</feature>
<feature type="transmembrane region" description="Helical" evidence="1">
    <location>
        <begin position="184"/>
        <end position="214"/>
    </location>
</feature>
<name>A0ABP1R6H1_9HEXA</name>
<sequence length="385" mass="43986">MILKTGLVSTIHDALQIDSWFHIVPIKWDGDNEKFIIEDKLSSKLWRGMTFIYFCVTGIFMLLSCLVNNSSVDMAQRSQTLVTALALLCSGTICWIFQTKHFSLIGVLNGLLKMEEELERDNKMIPEDFRTKLIKWIAKILVMSGKCYAILLSICTGFDPKFPLNALAIYSQYLQFWNFGPWNFFYRVLTMFGNLVAWHLLSLCGLITCLEILVSMEAIRVFQLCLPNFSKISRSVNIWLKIKHIYDRQRILIEIFNSVHANNIVVHLLIFLSVGQVSSVHCLIRCVELPLPILITLVFIVFDTGVAVIAVYGCAGEVNGTSKQITTKLKRKSVKVKSIMIQKTMNSVSELRVGFGNVNFIERTTPLQFLHFNNLRIVDLLLFSR</sequence>
<keyword evidence="1" id="KW-0812">Transmembrane</keyword>
<reference evidence="2 3" key="1">
    <citation type="submission" date="2024-08" db="EMBL/GenBank/DDBJ databases">
        <authorList>
            <person name="Cucini C."/>
            <person name="Frati F."/>
        </authorList>
    </citation>
    <scope>NUCLEOTIDE SEQUENCE [LARGE SCALE GENOMIC DNA]</scope>
</reference>
<feature type="transmembrane region" description="Helical" evidence="1">
    <location>
        <begin position="50"/>
        <end position="69"/>
    </location>
</feature>
<gene>
    <name evidence="2" type="ORF">ODALV1_LOCUS19284</name>
</gene>
<evidence type="ECO:0000313" key="3">
    <source>
        <dbReference type="Proteomes" id="UP001642540"/>
    </source>
</evidence>
<proteinExistence type="predicted"/>
<dbReference type="EMBL" id="CAXLJM020000065">
    <property type="protein sequence ID" value="CAL8121234.1"/>
    <property type="molecule type" value="Genomic_DNA"/>
</dbReference>
<accession>A0ABP1R6H1</accession>
<dbReference type="Proteomes" id="UP001642540">
    <property type="component" value="Unassembled WGS sequence"/>
</dbReference>
<organism evidence="2 3">
    <name type="scientific">Orchesella dallaii</name>
    <dbReference type="NCBI Taxonomy" id="48710"/>
    <lineage>
        <taxon>Eukaryota</taxon>
        <taxon>Metazoa</taxon>
        <taxon>Ecdysozoa</taxon>
        <taxon>Arthropoda</taxon>
        <taxon>Hexapoda</taxon>
        <taxon>Collembola</taxon>
        <taxon>Entomobryomorpha</taxon>
        <taxon>Entomobryoidea</taxon>
        <taxon>Orchesellidae</taxon>
        <taxon>Orchesellinae</taxon>
        <taxon>Orchesella</taxon>
    </lineage>
</organism>
<keyword evidence="1" id="KW-0472">Membrane</keyword>
<evidence type="ECO:0000256" key="1">
    <source>
        <dbReference type="SAM" id="Phobius"/>
    </source>
</evidence>
<evidence type="ECO:0008006" key="4">
    <source>
        <dbReference type="Google" id="ProtNLM"/>
    </source>
</evidence>
<feature type="transmembrane region" description="Helical" evidence="1">
    <location>
        <begin position="293"/>
        <end position="315"/>
    </location>
</feature>
<feature type="transmembrane region" description="Helical" evidence="1">
    <location>
        <begin position="81"/>
        <end position="112"/>
    </location>
</feature>
<keyword evidence="3" id="KW-1185">Reference proteome</keyword>
<protein>
    <recommendedName>
        <fullName evidence="4">Gustatory receptor</fullName>
    </recommendedName>
</protein>
<comment type="caution">
    <text evidence="2">The sequence shown here is derived from an EMBL/GenBank/DDBJ whole genome shotgun (WGS) entry which is preliminary data.</text>
</comment>
<keyword evidence="1" id="KW-1133">Transmembrane helix</keyword>